<dbReference type="AlphaFoldDB" id="A0ABD2P0S7"/>
<comment type="caution">
    <text evidence="1">The sequence shown here is derived from an EMBL/GenBank/DDBJ whole genome shotgun (WGS) entry which is preliminary data.</text>
</comment>
<organism evidence="1 2">
    <name type="scientific">Cryptolaemus montrouzieri</name>
    <dbReference type="NCBI Taxonomy" id="559131"/>
    <lineage>
        <taxon>Eukaryota</taxon>
        <taxon>Metazoa</taxon>
        <taxon>Ecdysozoa</taxon>
        <taxon>Arthropoda</taxon>
        <taxon>Hexapoda</taxon>
        <taxon>Insecta</taxon>
        <taxon>Pterygota</taxon>
        <taxon>Neoptera</taxon>
        <taxon>Endopterygota</taxon>
        <taxon>Coleoptera</taxon>
        <taxon>Polyphaga</taxon>
        <taxon>Cucujiformia</taxon>
        <taxon>Coccinelloidea</taxon>
        <taxon>Coccinellidae</taxon>
        <taxon>Scymninae</taxon>
        <taxon>Scymnini</taxon>
        <taxon>Cryptolaemus</taxon>
    </lineage>
</organism>
<dbReference type="EMBL" id="JABFTP020000165">
    <property type="protein sequence ID" value="KAL3284563.1"/>
    <property type="molecule type" value="Genomic_DNA"/>
</dbReference>
<keyword evidence="2" id="KW-1185">Reference proteome</keyword>
<accession>A0ABD2P0S7</accession>
<proteinExistence type="predicted"/>
<feature type="non-terminal residue" evidence="1">
    <location>
        <position position="1"/>
    </location>
</feature>
<sequence>DKFYKHYQTNVVGSPKKSKAFESKNDSSNNLQKILQKYFVRKKMSPLREKRTTTKPEEKQIIPLRVNKNVVITI</sequence>
<reference evidence="1 2" key="1">
    <citation type="journal article" date="2021" name="BMC Biol.">
        <title>Horizontally acquired antibacterial genes associated with adaptive radiation of ladybird beetles.</title>
        <authorList>
            <person name="Li H.S."/>
            <person name="Tang X.F."/>
            <person name="Huang Y.H."/>
            <person name="Xu Z.Y."/>
            <person name="Chen M.L."/>
            <person name="Du X.Y."/>
            <person name="Qiu B.Y."/>
            <person name="Chen P.T."/>
            <person name="Zhang W."/>
            <person name="Slipinski A."/>
            <person name="Escalona H.E."/>
            <person name="Waterhouse R.M."/>
            <person name="Zwick A."/>
            <person name="Pang H."/>
        </authorList>
    </citation>
    <scope>NUCLEOTIDE SEQUENCE [LARGE SCALE GENOMIC DNA]</scope>
    <source>
        <strain evidence="1">SYSU2018</strain>
    </source>
</reference>
<name>A0ABD2P0S7_9CUCU</name>
<protein>
    <submittedName>
        <fullName evidence="1">Uncharacterized protein</fullName>
    </submittedName>
</protein>
<evidence type="ECO:0000313" key="2">
    <source>
        <dbReference type="Proteomes" id="UP001516400"/>
    </source>
</evidence>
<gene>
    <name evidence="1" type="ORF">HHI36_018720</name>
</gene>
<feature type="non-terminal residue" evidence="1">
    <location>
        <position position="74"/>
    </location>
</feature>
<evidence type="ECO:0000313" key="1">
    <source>
        <dbReference type="EMBL" id="KAL3284563.1"/>
    </source>
</evidence>
<dbReference type="Proteomes" id="UP001516400">
    <property type="component" value="Unassembled WGS sequence"/>
</dbReference>